<evidence type="ECO:0000313" key="2">
    <source>
        <dbReference type="EMBL" id="BAE90467.1"/>
    </source>
</evidence>
<accession>I7GNU4</accession>
<sequence>MGAPRSCFILMCCLIAEPVVLRAGSRMLPLGCARFSQADMSLHHSHHSLQLSLLFSACAFLQF</sequence>
<reference evidence="2" key="1">
    <citation type="journal article" date="2007" name="PLoS Biol.">
        <title>Rate of evolution in brain-expressed genes in humans and other primates.</title>
        <authorList>
            <person name="Wang H.-Y."/>
            <person name="Chien H.-C."/>
            <person name="Osada N."/>
            <person name="Hashimoto K."/>
            <person name="Sugano S."/>
            <person name="Gojobori T."/>
            <person name="Chou C.-K."/>
            <person name="Tsai S.-F."/>
            <person name="Wu C.-I."/>
            <person name="Shen C.-K.J."/>
        </authorList>
    </citation>
    <scope>NUCLEOTIDE SEQUENCE</scope>
</reference>
<dbReference type="EMBL" id="AB173405">
    <property type="protein sequence ID" value="BAE90467.1"/>
    <property type="molecule type" value="mRNA"/>
</dbReference>
<evidence type="ECO:0000256" key="1">
    <source>
        <dbReference type="SAM" id="SignalP"/>
    </source>
</evidence>
<organism evidence="2">
    <name type="scientific">Macaca fascicularis</name>
    <name type="common">Crab-eating macaque</name>
    <name type="synonym">Cynomolgus monkey</name>
    <dbReference type="NCBI Taxonomy" id="9541"/>
    <lineage>
        <taxon>Eukaryota</taxon>
        <taxon>Metazoa</taxon>
        <taxon>Chordata</taxon>
        <taxon>Craniata</taxon>
        <taxon>Vertebrata</taxon>
        <taxon>Euteleostomi</taxon>
        <taxon>Mammalia</taxon>
        <taxon>Eutheria</taxon>
        <taxon>Euarchontoglires</taxon>
        <taxon>Primates</taxon>
        <taxon>Haplorrhini</taxon>
        <taxon>Catarrhini</taxon>
        <taxon>Cercopithecidae</taxon>
        <taxon>Cercopithecinae</taxon>
        <taxon>Macaca</taxon>
    </lineage>
</organism>
<proteinExistence type="evidence at transcript level"/>
<protein>
    <submittedName>
        <fullName evidence="2">Macaca fascicularis brain cDNA clone: QflA-22418, similar to human H326 (H326), mRNA, RefSeq: NM_015726.2</fullName>
    </submittedName>
</protein>
<dbReference type="AlphaFoldDB" id="I7GNU4"/>
<feature type="chain" id="PRO_5003709758" evidence="1">
    <location>
        <begin position="24"/>
        <end position="63"/>
    </location>
</feature>
<feature type="signal peptide" evidence="1">
    <location>
        <begin position="1"/>
        <end position="23"/>
    </location>
</feature>
<name>I7GNU4_MACFA</name>
<keyword evidence="1" id="KW-0732">Signal</keyword>